<comment type="caution">
    <text evidence="1">The sequence shown here is derived from an EMBL/GenBank/DDBJ whole genome shotgun (WGS) entry which is preliminary data.</text>
</comment>
<dbReference type="Proteomes" id="UP000765509">
    <property type="component" value="Unassembled WGS sequence"/>
</dbReference>
<dbReference type="EMBL" id="AVOT02006737">
    <property type="protein sequence ID" value="MBW0482318.1"/>
    <property type="molecule type" value="Genomic_DNA"/>
</dbReference>
<evidence type="ECO:0000313" key="1">
    <source>
        <dbReference type="EMBL" id="MBW0482318.1"/>
    </source>
</evidence>
<gene>
    <name evidence="1" type="ORF">O181_022033</name>
</gene>
<dbReference type="OrthoDB" id="2505547at2759"/>
<organism evidence="1 2">
    <name type="scientific">Austropuccinia psidii MF-1</name>
    <dbReference type="NCBI Taxonomy" id="1389203"/>
    <lineage>
        <taxon>Eukaryota</taxon>
        <taxon>Fungi</taxon>
        <taxon>Dikarya</taxon>
        <taxon>Basidiomycota</taxon>
        <taxon>Pucciniomycotina</taxon>
        <taxon>Pucciniomycetes</taxon>
        <taxon>Pucciniales</taxon>
        <taxon>Sphaerophragmiaceae</taxon>
        <taxon>Austropuccinia</taxon>
    </lineage>
</organism>
<name>A0A9Q3GVY9_9BASI</name>
<accession>A0A9Q3GVY9</accession>
<dbReference type="AlphaFoldDB" id="A0A9Q3GVY9"/>
<proteinExistence type="predicted"/>
<reference evidence="1" key="1">
    <citation type="submission" date="2021-03" db="EMBL/GenBank/DDBJ databases">
        <title>Draft genome sequence of rust myrtle Austropuccinia psidii MF-1, a brazilian biotype.</title>
        <authorList>
            <person name="Quecine M.C."/>
            <person name="Pachon D.M.R."/>
            <person name="Bonatelli M.L."/>
            <person name="Correr F.H."/>
            <person name="Franceschini L.M."/>
            <person name="Leite T.F."/>
            <person name="Margarido G.R.A."/>
            <person name="Almeida C.A."/>
            <person name="Ferrarezi J.A."/>
            <person name="Labate C.A."/>
        </authorList>
    </citation>
    <scope>NUCLEOTIDE SEQUENCE</scope>
    <source>
        <strain evidence="1">MF-1</strain>
    </source>
</reference>
<sequence length="134" mass="14701">MQSLCLALSPPLPAISLFQQPHVNSLAYNCFMQEPYRAANCSNHLQGNGSNFADWVSGLNRVLCVALNSELSVNDSPSLLKNHSPQENRAISHFIDATLPPDFALCIGVILSYTTAKEFFDTKTRCCPGNLSRN</sequence>
<protein>
    <submittedName>
        <fullName evidence="1">Uncharacterized protein</fullName>
    </submittedName>
</protein>
<evidence type="ECO:0000313" key="2">
    <source>
        <dbReference type="Proteomes" id="UP000765509"/>
    </source>
</evidence>
<keyword evidence="2" id="KW-1185">Reference proteome</keyword>